<dbReference type="InterPro" id="IPR000688">
    <property type="entry name" value="HypA/HybF"/>
</dbReference>
<evidence type="ECO:0000256" key="4">
    <source>
        <dbReference type="ARBA" id="ARBA00022833"/>
    </source>
</evidence>
<dbReference type="AlphaFoldDB" id="A0A3P1SZ25"/>
<feature type="binding site" evidence="5">
    <location>
        <position position="73"/>
    </location>
    <ligand>
        <name>Zn(2+)</name>
        <dbReference type="ChEBI" id="CHEBI:29105"/>
    </ligand>
</feature>
<dbReference type="Pfam" id="PF01155">
    <property type="entry name" value="HypA"/>
    <property type="match status" value="1"/>
</dbReference>
<name>A0A3P1SZ25_9GAMM</name>
<dbReference type="HAMAP" id="MF_00213">
    <property type="entry name" value="HypA_HybF"/>
    <property type="match status" value="1"/>
</dbReference>
<dbReference type="PIRSF" id="PIRSF004761">
    <property type="entry name" value="Hydrgn_mat_HypA"/>
    <property type="match status" value="1"/>
</dbReference>
<dbReference type="OrthoDB" id="288014at2"/>
<evidence type="ECO:0000256" key="5">
    <source>
        <dbReference type="HAMAP-Rule" id="MF_00213"/>
    </source>
</evidence>
<organism evidence="6 7">
    <name type="scientific">Amphritea balenae</name>
    <dbReference type="NCBI Taxonomy" id="452629"/>
    <lineage>
        <taxon>Bacteria</taxon>
        <taxon>Pseudomonadati</taxon>
        <taxon>Pseudomonadota</taxon>
        <taxon>Gammaproteobacteria</taxon>
        <taxon>Oceanospirillales</taxon>
        <taxon>Oceanospirillaceae</taxon>
        <taxon>Amphritea</taxon>
    </lineage>
</organism>
<dbReference type="GO" id="GO:0008270">
    <property type="term" value="F:zinc ion binding"/>
    <property type="evidence" value="ECO:0007669"/>
    <property type="project" value="UniProtKB-UniRule"/>
</dbReference>
<dbReference type="FunFam" id="3.30.2320.80:FF:000001">
    <property type="entry name" value="Hydrogenase maturation factor HypA"/>
    <property type="match status" value="1"/>
</dbReference>
<keyword evidence="7" id="KW-1185">Reference proteome</keyword>
<keyword evidence="3 5" id="KW-0479">Metal-binding</keyword>
<dbReference type="PANTHER" id="PTHR34535">
    <property type="entry name" value="HYDROGENASE MATURATION FACTOR HYPA"/>
    <property type="match status" value="1"/>
</dbReference>
<dbReference type="GO" id="GO:0016151">
    <property type="term" value="F:nickel cation binding"/>
    <property type="evidence" value="ECO:0007669"/>
    <property type="project" value="UniProtKB-UniRule"/>
</dbReference>
<evidence type="ECO:0000313" key="6">
    <source>
        <dbReference type="EMBL" id="RRD01796.1"/>
    </source>
</evidence>
<comment type="caution">
    <text evidence="6">The sequence shown here is derived from an EMBL/GenBank/DDBJ whole genome shotgun (WGS) entry which is preliminary data.</text>
</comment>
<dbReference type="NCBIfam" id="TIGR00100">
    <property type="entry name" value="hypA"/>
    <property type="match status" value="1"/>
</dbReference>
<gene>
    <name evidence="5 6" type="primary">hypA</name>
    <name evidence="6" type="ORF">EHS89_00190</name>
</gene>
<evidence type="ECO:0000256" key="1">
    <source>
        <dbReference type="ARBA" id="ARBA00010748"/>
    </source>
</evidence>
<sequence>MSVCEGIIQVLEDQAISQNYTKIKTVWLEIGPLAMIENDSLRFCFDAVTRNTLAEGAQLEIIELAGQAWCLQCAQTVEIKKRYDACTACGSYQLQVTQGEELRIKELEVE</sequence>
<comment type="function">
    <text evidence="5">Involved in the maturation of [NiFe] hydrogenases. Required for nickel insertion into the metal center of the hydrogenase.</text>
</comment>
<evidence type="ECO:0000256" key="2">
    <source>
        <dbReference type="ARBA" id="ARBA00022596"/>
    </source>
</evidence>
<dbReference type="PROSITE" id="PS01249">
    <property type="entry name" value="HYPA"/>
    <property type="match status" value="1"/>
</dbReference>
<comment type="caution">
    <text evidence="5">Lacks conserved residue(s) required for the propagation of feature annotation.</text>
</comment>
<dbReference type="EMBL" id="RQXV01000001">
    <property type="protein sequence ID" value="RRD01796.1"/>
    <property type="molecule type" value="Genomic_DNA"/>
</dbReference>
<proteinExistence type="inferred from homology"/>
<comment type="similarity">
    <text evidence="1 5">Belongs to the HypA/HybF family.</text>
</comment>
<dbReference type="GO" id="GO:0051604">
    <property type="term" value="P:protein maturation"/>
    <property type="evidence" value="ECO:0007669"/>
    <property type="project" value="InterPro"/>
</dbReference>
<evidence type="ECO:0000313" key="7">
    <source>
        <dbReference type="Proteomes" id="UP000267535"/>
    </source>
</evidence>
<reference evidence="6 7" key="1">
    <citation type="submission" date="2018-11" db="EMBL/GenBank/DDBJ databases">
        <title>The draft genome sequence of Amphritea balenae JAMM 1525T.</title>
        <authorList>
            <person name="Fang Z."/>
            <person name="Zhang Y."/>
            <person name="Han X."/>
        </authorList>
    </citation>
    <scope>NUCLEOTIDE SEQUENCE [LARGE SCALE GENOMIC DNA]</scope>
    <source>
        <strain evidence="6 7">JAMM 1525</strain>
    </source>
</reference>
<protein>
    <recommendedName>
        <fullName evidence="5">Hydrogenase maturation factor HypA</fullName>
    </recommendedName>
</protein>
<feature type="binding site" evidence="5">
    <location>
        <position position="89"/>
    </location>
    <ligand>
        <name>Zn(2+)</name>
        <dbReference type="ChEBI" id="CHEBI:29105"/>
    </ligand>
</feature>
<dbReference type="GO" id="GO:0016530">
    <property type="term" value="F:metallochaperone activity"/>
    <property type="evidence" value="ECO:0007669"/>
    <property type="project" value="UniProtKB-ARBA"/>
</dbReference>
<dbReference type="Gene3D" id="3.30.2320.80">
    <property type="match status" value="1"/>
</dbReference>
<feature type="binding site" evidence="5">
    <location>
        <position position="86"/>
    </location>
    <ligand>
        <name>Zn(2+)</name>
        <dbReference type="ChEBI" id="CHEBI:29105"/>
    </ligand>
</feature>
<accession>A0A3P1SZ25</accession>
<dbReference type="PANTHER" id="PTHR34535:SF3">
    <property type="entry name" value="HYDROGENASE MATURATION FACTOR HYPA"/>
    <property type="match status" value="1"/>
</dbReference>
<dbReference type="Proteomes" id="UP000267535">
    <property type="component" value="Unassembled WGS sequence"/>
</dbReference>
<keyword evidence="2 5" id="KW-0533">Nickel</keyword>
<dbReference type="InterPro" id="IPR020538">
    <property type="entry name" value="Hydgase_Ni_incorp_HypA/HybF_CS"/>
</dbReference>
<keyword evidence="4 5" id="KW-0862">Zinc</keyword>
<feature type="binding site" evidence="5">
    <location>
        <position position="70"/>
    </location>
    <ligand>
        <name>Zn(2+)</name>
        <dbReference type="ChEBI" id="CHEBI:29105"/>
    </ligand>
</feature>
<evidence type="ECO:0000256" key="3">
    <source>
        <dbReference type="ARBA" id="ARBA00022723"/>
    </source>
</evidence>